<keyword evidence="1" id="KW-0812">Transmembrane</keyword>
<comment type="caution">
    <text evidence="2">The sequence shown here is derived from an EMBL/GenBank/DDBJ whole genome shotgun (WGS) entry which is preliminary data.</text>
</comment>
<proteinExistence type="predicted"/>
<sequence>MLQSCIIIVNTILLVLFLGVSFIRHCSAGRAVIGGIPGETGGGAATAAAAPSHGHSTATMGRQVRGVIQLFFDAYHTRAEDNAERRRKKYQKSLLVISL</sequence>
<gene>
    <name evidence="2" type="ORF">Zmor_019552</name>
</gene>
<keyword evidence="1" id="KW-1133">Transmembrane helix</keyword>
<dbReference type="AlphaFoldDB" id="A0AA38I1S1"/>
<organism evidence="2 3">
    <name type="scientific">Zophobas morio</name>
    <dbReference type="NCBI Taxonomy" id="2755281"/>
    <lineage>
        <taxon>Eukaryota</taxon>
        <taxon>Metazoa</taxon>
        <taxon>Ecdysozoa</taxon>
        <taxon>Arthropoda</taxon>
        <taxon>Hexapoda</taxon>
        <taxon>Insecta</taxon>
        <taxon>Pterygota</taxon>
        <taxon>Neoptera</taxon>
        <taxon>Endopterygota</taxon>
        <taxon>Coleoptera</taxon>
        <taxon>Polyphaga</taxon>
        <taxon>Cucujiformia</taxon>
        <taxon>Tenebrionidae</taxon>
        <taxon>Zophobas</taxon>
    </lineage>
</organism>
<dbReference type="Proteomes" id="UP001168821">
    <property type="component" value="Unassembled WGS sequence"/>
</dbReference>
<dbReference type="EMBL" id="JALNTZ010000006">
    <property type="protein sequence ID" value="KAJ3647688.1"/>
    <property type="molecule type" value="Genomic_DNA"/>
</dbReference>
<keyword evidence="3" id="KW-1185">Reference proteome</keyword>
<reference evidence="2" key="1">
    <citation type="journal article" date="2023" name="G3 (Bethesda)">
        <title>Whole genome assemblies of Zophobas morio and Tenebrio molitor.</title>
        <authorList>
            <person name="Kaur S."/>
            <person name="Stinson S.A."/>
            <person name="diCenzo G.C."/>
        </authorList>
    </citation>
    <scope>NUCLEOTIDE SEQUENCE</scope>
    <source>
        <strain evidence="2">QUZm001</strain>
    </source>
</reference>
<feature type="transmembrane region" description="Helical" evidence="1">
    <location>
        <begin position="6"/>
        <end position="23"/>
    </location>
</feature>
<name>A0AA38I1S1_9CUCU</name>
<accession>A0AA38I1S1</accession>
<evidence type="ECO:0000313" key="2">
    <source>
        <dbReference type="EMBL" id="KAJ3647688.1"/>
    </source>
</evidence>
<protein>
    <submittedName>
        <fullName evidence="2">Uncharacterized protein</fullName>
    </submittedName>
</protein>
<evidence type="ECO:0000256" key="1">
    <source>
        <dbReference type="SAM" id="Phobius"/>
    </source>
</evidence>
<keyword evidence="1" id="KW-0472">Membrane</keyword>
<evidence type="ECO:0000313" key="3">
    <source>
        <dbReference type="Proteomes" id="UP001168821"/>
    </source>
</evidence>